<sequence length="588" mass="64941">MPVLSPAEQLASQLGCDVSLAQAALKVCHGGVPAAAQVIEQGRERPLEPYEGLLAQARVRRALEEQPGPPEEKWLICIRTFGRPGTRGLQSELHRLLFGALKMKQARILEEKLETSNLTLLALRRLAKTKSPEAFRHALKQRGVGRVTAKTAQVLAEKLCEPLEEVEKKLAPAEKGLPDLTLAALERALGPGAHKRCLIFVSHTDAAWSSGQYAAALKRPWADRVVVGVRGAHLQVRFIEEAAPAGSHIVIMDDNIEKLVVEVPDDAIVAKQKAAGIQDCYTLPLSWKDSMSPLWGTGLQAVQESEVLCFLRSLCPELARWKATRQVEAALRNAKVGSLKKFQALSPQRAQGLLRCLSAKKRKACHAAAKGLEGRISDVKLSAPRMLARPGERTSKTREPELCQLIRRAGREMTQQGVHLWGINPTRNHYFLKGRGDDMRQRALSQGIFQDFSNRLGLVYGAWFGIRVTHKPQLYTRQGQIKDDVERTLRYWHHDGKLLRFTRYSADKNSFRPGQFGCKKGGISSSSSPQAHGAEADAATRALVAEFGAYARLPRAGERSSCGLIWTPEVERSKPAVSDPKAKRVKRG</sequence>
<evidence type="ECO:0000313" key="1">
    <source>
        <dbReference type="EMBL" id="CAJ1396817.1"/>
    </source>
</evidence>
<proteinExistence type="predicted"/>
<keyword evidence="2" id="KW-1185">Reference proteome</keyword>
<dbReference type="AlphaFoldDB" id="A0AA36N790"/>
<reference evidence="1" key="1">
    <citation type="submission" date="2023-08" db="EMBL/GenBank/DDBJ databases">
        <authorList>
            <person name="Chen Y."/>
            <person name="Shah S."/>
            <person name="Dougan E. K."/>
            <person name="Thang M."/>
            <person name="Chan C."/>
        </authorList>
    </citation>
    <scope>NUCLEOTIDE SEQUENCE</scope>
</reference>
<accession>A0AA36N790</accession>
<gene>
    <name evidence="1" type="ORF">EVOR1521_LOCUS20962</name>
</gene>
<evidence type="ECO:0000313" key="2">
    <source>
        <dbReference type="Proteomes" id="UP001178507"/>
    </source>
</evidence>
<dbReference type="Proteomes" id="UP001178507">
    <property type="component" value="Unassembled WGS sequence"/>
</dbReference>
<dbReference type="EMBL" id="CAUJNA010003243">
    <property type="protein sequence ID" value="CAJ1396817.1"/>
    <property type="molecule type" value="Genomic_DNA"/>
</dbReference>
<organism evidence="1 2">
    <name type="scientific">Effrenium voratum</name>
    <dbReference type="NCBI Taxonomy" id="2562239"/>
    <lineage>
        <taxon>Eukaryota</taxon>
        <taxon>Sar</taxon>
        <taxon>Alveolata</taxon>
        <taxon>Dinophyceae</taxon>
        <taxon>Suessiales</taxon>
        <taxon>Symbiodiniaceae</taxon>
        <taxon>Effrenium</taxon>
    </lineage>
</organism>
<protein>
    <submittedName>
        <fullName evidence="1">Uncharacterized protein</fullName>
    </submittedName>
</protein>
<comment type="caution">
    <text evidence="1">The sequence shown here is derived from an EMBL/GenBank/DDBJ whole genome shotgun (WGS) entry which is preliminary data.</text>
</comment>
<name>A0AA36N790_9DINO</name>